<gene>
    <name evidence="2" type="ORF">NV36_02820</name>
</gene>
<proteinExistence type="predicted"/>
<dbReference type="SUPFAM" id="SSF46955">
    <property type="entry name" value="Putative DNA-binding domain"/>
    <property type="match status" value="1"/>
</dbReference>
<name>A0A0A2GXF4_9FLAO</name>
<accession>A0A0A2GXF4</accession>
<dbReference type="InterPro" id="IPR009061">
    <property type="entry name" value="DNA-bd_dom_put_sf"/>
</dbReference>
<comment type="caution">
    <text evidence="2">The sequence shown here is derived from an EMBL/GenBank/DDBJ whole genome shotgun (WGS) entry which is preliminary data.</text>
</comment>
<dbReference type="AlphaFoldDB" id="A0A0A2GXF4"/>
<sequence>MNTVTQLHSTTPEKFKAELLQGVTECLNQFSEQQKATEPVEWLSRKDLKVMLQVSLVTIHDWCKKGILKPYKIGRMVRFKRSEVVRILEESATK</sequence>
<dbReference type="EMBL" id="JSAQ01000001">
    <property type="protein sequence ID" value="KGO07934.1"/>
    <property type="molecule type" value="Genomic_DNA"/>
</dbReference>
<keyword evidence="3" id="KW-1185">Reference proteome</keyword>
<evidence type="ECO:0000313" key="2">
    <source>
        <dbReference type="EMBL" id="KGO07934.1"/>
    </source>
</evidence>
<evidence type="ECO:0000259" key="1">
    <source>
        <dbReference type="Pfam" id="PF12728"/>
    </source>
</evidence>
<protein>
    <recommendedName>
        <fullName evidence="1">Helix-turn-helix domain-containing protein</fullName>
    </recommendedName>
</protein>
<feature type="domain" description="Helix-turn-helix" evidence="1">
    <location>
        <begin position="42"/>
        <end position="90"/>
    </location>
</feature>
<dbReference type="InterPro" id="IPR041657">
    <property type="entry name" value="HTH_17"/>
</dbReference>
<dbReference type="Proteomes" id="UP000030140">
    <property type="component" value="Unassembled WGS sequence"/>
</dbReference>
<organism evidence="2 3">
    <name type="scientific">Dokdonia donghaensis DSW-1</name>
    <dbReference type="NCBI Taxonomy" id="1300343"/>
    <lineage>
        <taxon>Bacteria</taxon>
        <taxon>Pseudomonadati</taxon>
        <taxon>Bacteroidota</taxon>
        <taxon>Flavobacteriia</taxon>
        <taxon>Flavobacteriales</taxon>
        <taxon>Flavobacteriaceae</taxon>
        <taxon>Dokdonia</taxon>
    </lineage>
</organism>
<reference evidence="2 3" key="1">
    <citation type="submission" date="2014-10" db="EMBL/GenBank/DDBJ databases">
        <title>Draft genome sequence of the proteorhodopsin-containing marine bacterium Dokdonia donghaensis.</title>
        <authorList>
            <person name="Gomez-Consarnau L."/>
            <person name="Gonzalez J.M."/>
            <person name="Riedel T."/>
            <person name="Jaenicke S."/>
            <person name="Wagner-Doebler I."/>
            <person name="Fuhrman J.A."/>
        </authorList>
    </citation>
    <scope>NUCLEOTIDE SEQUENCE [LARGE SCALE GENOMIC DNA]</scope>
    <source>
        <strain evidence="2 3">DSW-1</strain>
    </source>
</reference>
<evidence type="ECO:0000313" key="3">
    <source>
        <dbReference type="Proteomes" id="UP000030140"/>
    </source>
</evidence>
<dbReference type="Pfam" id="PF12728">
    <property type="entry name" value="HTH_17"/>
    <property type="match status" value="1"/>
</dbReference>